<feature type="compositionally biased region" description="Polar residues" evidence="1">
    <location>
        <begin position="1"/>
        <end position="11"/>
    </location>
</feature>
<sequence>MKNNHGESQISDPKPGIPRSQSSKSETTTVSSKRQRNKDEYSAQKPAKIRRKEKAQDTKENDRESKISDLATDILLIPFKLKATNLFTELRETASVSQRGILERATPDKLDINYLSYAALRVSSKKC</sequence>
<name>A0AAV4VJU8_CAEEX</name>
<organism evidence="2 3">
    <name type="scientific">Caerostris extrusa</name>
    <name type="common">Bark spider</name>
    <name type="synonym">Caerostris bankana</name>
    <dbReference type="NCBI Taxonomy" id="172846"/>
    <lineage>
        <taxon>Eukaryota</taxon>
        <taxon>Metazoa</taxon>
        <taxon>Ecdysozoa</taxon>
        <taxon>Arthropoda</taxon>
        <taxon>Chelicerata</taxon>
        <taxon>Arachnida</taxon>
        <taxon>Araneae</taxon>
        <taxon>Araneomorphae</taxon>
        <taxon>Entelegynae</taxon>
        <taxon>Araneoidea</taxon>
        <taxon>Araneidae</taxon>
        <taxon>Caerostris</taxon>
    </lineage>
</organism>
<accession>A0AAV4VJU8</accession>
<reference evidence="2 3" key="1">
    <citation type="submission" date="2021-06" db="EMBL/GenBank/DDBJ databases">
        <title>Caerostris extrusa draft genome.</title>
        <authorList>
            <person name="Kono N."/>
            <person name="Arakawa K."/>
        </authorList>
    </citation>
    <scope>NUCLEOTIDE SEQUENCE [LARGE SCALE GENOMIC DNA]</scope>
</reference>
<protein>
    <submittedName>
        <fullName evidence="2">Uncharacterized protein</fullName>
    </submittedName>
</protein>
<dbReference type="EMBL" id="BPLR01014705">
    <property type="protein sequence ID" value="GIY70701.1"/>
    <property type="molecule type" value="Genomic_DNA"/>
</dbReference>
<evidence type="ECO:0000256" key="1">
    <source>
        <dbReference type="SAM" id="MobiDB-lite"/>
    </source>
</evidence>
<feature type="compositionally biased region" description="Basic and acidic residues" evidence="1">
    <location>
        <begin position="54"/>
        <end position="67"/>
    </location>
</feature>
<proteinExistence type="predicted"/>
<evidence type="ECO:0000313" key="2">
    <source>
        <dbReference type="EMBL" id="GIY70701.1"/>
    </source>
</evidence>
<comment type="caution">
    <text evidence="2">The sequence shown here is derived from an EMBL/GenBank/DDBJ whole genome shotgun (WGS) entry which is preliminary data.</text>
</comment>
<dbReference type="AlphaFoldDB" id="A0AAV4VJU8"/>
<keyword evidence="3" id="KW-1185">Reference proteome</keyword>
<evidence type="ECO:0000313" key="3">
    <source>
        <dbReference type="Proteomes" id="UP001054945"/>
    </source>
</evidence>
<feature type="region of interest" description="Disordered" evidence="1">
    <location>
        <begin position="1"/>
        <end position="67"/>
    </location>
</feature>
<gene>
    <name evidence="2" type="ORF">CEXT_736792</name>
</gene>
<feature type="compositionally biased region" description="Low complexity" evidence="1">
    <location>
        <begin position="20"/>
        <end position="32"/>
    </location>
</feature>
<dbReference type="Proteomes" id="UP001054945">
    <property type="component" value="Unassembled WGS sequence"/>
</dbReference>